<comment type="caution">
    <text evidence="2">The sequence shown here is derived from an EMBL/GenBank/DDBJ whole genome shotgun (WGS) entry which is preliminary data.</text>
</comment>
<evidence type="ECO:0000256" key="1">
    <source>
        <dbReference type="SAM" id="Coils"/>
    </source>
</evidence>
<gene>
    <name evidence="2" type="ORF">SteCoe_40236</name>
</gene>
<keyword evidence="1" id="KW-0175">Coiled coil</keyword>
<protein>
    <submittedName>
        <fullName evidence="2">Uncharacterized protein</fullName>
    </submittedName>
</protein>
<feature type="coiled-coil region" evidence="1">
    <location>
        <begin position="90"/>
        <end position="142"/>
    </location>
</feature>
<reference evidence="2 3" key="1">
    <citation type="submission" date="2016-11" db="EMBL/GenBank/DDBJ databases">
        <title>The macronuclear genome of Stentor coeruleus: a giant cell with tiny introns.</title>
        <authorList>
            <person name="Slabodnick M."/>
            <person name="Ruby J.G."/>
            <person name="Reiff S.B."/>
            <person name="Swart E.C."/>
            <person name="Gosai S."/>
            <person name="Prabakaran S."/>
            <person name="Witkowska E."/>
            <person name="Larue G.E."/>
            <person name="Fisher S."/>
            <person name="Freeman R.M."/>
            <person name="Gunawardena J."/>
            <person name="Chu W."/>
            <person name="Stover N.A."/>
            <person name="Gregory B.D."/>
            <person name="Nowacki M."/>
            <person name="Derisi J."/>
            <person name="Roy S.W."/>
            <person name="Marshall W.F."/>
            <person name="Sood P."/>
        </authorList>
    </citation>
    <scope>NUCLEOTIDE SEQUENCE [LARGE SCALE GENOMIC DNA]</scope>
    <source>
        <strain evidence="2">WM001</strain>
    </source>
</reference>
<dbReference type="AlphaFoldDB" id="A0A1R2AKD3"/>
<sequence>MIIMLNMIISILGDVFDEFQLNAEIYNFNEMALVILENEQILSSFIGTTENLKYLHVCVHAYESSGSDWKGKVIDIRDFLKDKFLNNDLRPILNENKKEIREEIKAIDNKIQAISEEAKANNANIQDRIQGVENKISNIQESIDIILKILSK</sequence>
<dbReference type="Proteomes" id="UP000187209">
    <property type="component" value="Unassembled WGS sequence"/>
</dbReference>
<dbReference type="EMBL" id="MPUH01002601">
    <property type="protein sequence ID" value="OMJ64982.1"/>
    <property type="molecule type" value="Genomic_DNA"/>
</dbReference>
<evidence type="ECO:0000313" key="3">
    <source>
        <dbReference type="Proteomes" id="UP000187209"/>
    </source>
</evidence>
<proteinExistence type="predicted"/>
<keyword evidence="3" id="KW-1185">Reference proteome</keyword>
<organism evidence="2 3">
    <name type="scientific">Stentor coeruleus</name>
    <dbReference type="NCBI Taxonomy" id="5963"/>
    <lineage>
        <taxon>Eukaryota</taxon>
        <taxon>Sar</taxon>
        <taxon>Alveolata</taxon>
        <taxon>Ciliophora</taxon>
        <taxon>Postciliodesmatophora</taxon>
        <taxon>Heterotrichea</taxon>
        <taxon>Heterotrichida</taxon>
        <taxon>Stentoridae</taxon>
        <taxon>Stentor</taxon>
    </lineage>
</organism>
<evidence type="ECO:0000313" key="2">
    <source>
        <dbReference type="EMBL" id="OMJ64982.1"/>
    </source>
</evidence>
<accession>A0A1R2AKD3</accession>
<name>A0A1R2AKD3_9CILI</name>